<dbReference type="Proteomes" id="UP000026249">
    <property type="component" value="Unassembled WGS sequence"/>
</dbReference>
<keyword evidence="3" id="KW-1185">Reference proteome</keyword>
<dbReference type="Pfam" id="PF00149">
    <property type="entry name" value="Metallophos"/>
    <property type="match status" value="1"/>
</dbReference>
<name>A0A037ZLW9_9RHOB</name>
<dbReference type="GO" id="GO:0110154">
    <property type="term" value="P:RNA decapping"/>
    <property type="evidence" value="ECO:0007669"/>
    <property type="project" value="TreeGrafter"/>
</dbReference>
<protein>
    <submittedName>
        <fullName evidence="2">Serine/threonine protein phosphatase</fullName>
    </submittedName>
</protein>
<accession>A0A037ZLW9</accession>
<dbReference type="AlphaFoldDB" id="A0A037ZLW9"/>
<feature type="domain" description="Calcineurin-like phosphoesterase" evidence="1">
    <location>
        <begin position="1"/>
        <end position="205"/>
    </location>
</feature>
<evidence type="ECO:0000259" key="1">
    <source>
        <dbReference type="Pfam" id="PF00149"/>
    </source>
</evidence>
<dbReference type="RefSeq" id="WP_035255703.1">
    <property type="nucleotide sequence ID" value="NZ_JFKE01000001.1"/>
</dbReference>
<gene>
    <name evidence="2" type="ORF">ACMU_02515</name>
</gene>
<dbReference type="OrthoDB" id="9807890at2"/>
<dbReference type="Gene3D" id="3.60.21.10">
    <property type="match status" value="1"/>
</dbReference>
<dbReference type="InterPro" id="IPR004843">
    <property type="entry name" value="Calcineurin-like_PHP"/>
</dbReference>
<evidence type="ECO:0000313" key="3">
    <source>
        <dbReference type="Proteomes" id="UP000026249"/>
    </source>
</evidence>
<evidence type="ECO:0000313" key="2">
    <source>
        <dbReference type="EMBL" id="KAJ57396.1"/>
    </source>
</evidence>
<dbReference type="PANTHER" id="PTHR42850">
    <property type="entry name" value="METALLOPHOSPHOESTERASE"/>
    <property type="match status" value="1"/>
</dbReference>
<dbReference type="GO" id="GO:0005737">
    <property type="term" value="C:cytoplasm"/>
    <property type="evidence" value="ECO:0007669"/>
    <property type="project" value="TreeGrafter"/>
</dbReference>
<dbReference type="InterPro" id="IPR029052">
    <property type="entry name" value="Metallo-depent_PP-like"/>
</dbReference>
<dbReference type="GO" id="GO:0016791">
    <property type="term" value="F:phosphatase activity"/>
    <property type="evidence" value="ECO:0007669"/>
    <property type="project" value="TreeGrafter"/>
</dbReference>
<sequence length="245" mass="26938">MRAYAIGDIHGHLDKLVEIHRRIADDRVQTGDHEAPVVHLGDYADRGPDVPGVLDFLGDGLSKGKPWILIRGNHDRMMAAYLRDPSERDPLRDDLFWLQDTIGGRKTLEGYGVDVALDRDVDAIHADAIAAVSDRHLKLLDGLQNSFAVEGVFFCHAGIRPGVPLDDQSEDDLVWIRHDFLRDTRDHGALIVHGHTPVPQIEHAGNHLNIDTGAAYGGPLTCVVIEDGAVFELTLHGRVPVAADF</sequence>
<dbReference type="STRING" id="1454373.ACMU_02515"/>
<dbReference type="SUPFAM" id="SSF56300">
    <property type="entry name" value="Metallo-dependent phosphatases"/>
    <property type="match status" value="1"/>
</dbReference>
<dbReference type="GO" id="GO:0008803">
    <property type="term" value="F:bis(5'-nucleosyl)-tetraphosphatase (symmetrical) activity"/>
    <property type="evidence" value="ECO:0007669"/>
    <property type="project" value="TreeGrafter"/>
</dbReference>
<dbReference type="PANTHER" id="PTHR42850:SF4">
    <property type="entry name" value="ZINC-DEPENDENT ENDOPOLYPHOSPHATASE"/>
    <property type="match status" value="1"/>
</dbReference>
<comment type="caution">
    <text evidence="2">The sequence shown here is derived from an EMBL/GenBank/DDBJ whole genome shotgun (WGS) entry which is preliminary data.</text>
</comment>
<dbReference type="InterPro" id="IPR050126">
    <property type="entry name" value="Ap4A_hydrolase"/>
</dbReference>
<dbReference type="EMBL" id="JFKE01000001">
    <property type="protein sequence ID" value="KAJ57396.1"/>
    <property type="molecule type" value="Genomic_DNA"/>
</dbReference>
<proteinExistence type="predicted"/>
<organism evidence="2 3">
    <name type="scientific">Actibacterium mucosum KCTC 23349</name>
    <dbReference type="NCBI Taxonomy" id="1454373"/>
    <lineage>
        <taxon>Bacteria</taxon>
        <taxon>Pseudomonadati</taxon>
        <taxon>Pseudomonadota</taxon>
        <taxon>Alphaproteobacteria</taxon>
        <taxon>Rhodobacterales</taxon>
        <taxon>Roseobacteraceae</taxon>
        <taxon>Actibacterium</taxon>
    </lineage>
</organism>
<reference evidence="2 3" key="1">
    <citation type="submission" date="2014-03" db="EMBL/GenBank/DDBJ databases">
        <title>Draft Genome Sequence of Actibacterium mucosum KCTC 23349, a Marine Alphaproteobacterium with Complex Ionic Requirements Isolated from Mediterranean Seawater at Malvarrosa Beach, Valencia, Spain.</title>
        <authorList>
            <person name="Arahal D.R."/>
            <person name="Shao Z."/>
            <person name="Lai Q."/>
            <person name="Pujalte M.J."/>
        </authorList>
    </citation>
    <scope>NUCLEOTIDE SEQUENCE [LARGE SCALE GENOMIC DNA]</scope>
    <source>
        <strain evidence="2 3">KCTC 23349</strain>
    </source>
</reference>